<dbReference type="AlphaFoldDB" id="A0AAN6NPF0"/>
<gene>
    <name evidence="1" type="ORF">QBC32DRAFT_348669</name>
</gene>
<keyword evidence="2" id="KW-1185">Reference proteome</keyword>
<accession>A0AAN6NPF0</accession>
<reference evidence="1" key="2">
    <citation type="submission" date="2023-06" db="EMBL/GenBank/DDBJ databases">
        <authorList>
            <consortium name="Lawrence Berkeley National Laboratory"/>
            <person name="Mondo S.J."/>
            <person name="Hensen N."/>
            <person name="Bonometti L."/>
            <person name="Westerberg I."/>
            <person name="Brannstrom I.O."/>
            <person name="Guillou S."/>
            <person name="Cros-Aarteil S."/>
            <person name="Calhoun S."/>
            <person name="Haridas S."/>
            <person name="Kuo A."/>
            <person name="Pangilinan J."/>
            <person name="Riley R."/>
            <person name="Labutti K."/>
            <person name="Andreopoulos B."/>
            <person name="Lipzen A."/>
            <person name="Chen C."/>
            <person name="Yanf M."/>
            <person name="Daum C."/>
            <person name="Ng V."/>
            <person name="Clum A."/>
            <person name="Steindorff A."/>
            <person name="Ohm R."/>
            <person name="Martin F."/>
            <person name="Silar P."/>
            <person name="Natvig D."/>
            <person name="Lalanne C."/>
            <person name="Gautier V."/>
            <person name="Ament-Velasquez S.L."/>
            <person name="Kruys A."/>
            <person name="Hutchinson M.I."/>
            <person name="Powell A.J."/>
            <person name="Barry K."/>
            <person name="Miller A.N."/>
            <person name="Grigoriev I.V."/>
            <person name="Debuchy R."/>
            <person name="Gladieux P."/>
            <person name="Thoren M.H."/>
            <person name="Johannesson H."/>
        </authorList>
    </citation>
    <scope>NUCLEOTIDE SEQUENCE</scope>
    <source>
        <strain evidence="1">CBS 626.80</strain>
    </source>
</reference>
<evidence type="ECO:0000313" key="2">
    <source>
        <dbReference type="Proteomes" id="UP001303222"/>
    </source>
</evidence>
<dbReference type="EMBL" id="MU859207">
    <property type="protein sequence ID" value="KAK3949606.1"/>
    <property type="molecule type" value="Genomic_DNA"/>
</dbReference>
<proteinExistence type="predicted"/>
<evidence type="ECO:0000313" key="1">
    <source>
        <dbReference type="EMBL" id="KAK3949606.1"/>
    </source>
</evidence>
<comment type="caution">
    <text evidence="1">The sequence shown here is derived from an EMBL/GenBank/DDBJ whole genome shotgun (WGS) entry which is preliminary data.</text>
</comment>
<reference evidence="1" key="1">
    <citation type="journal article" date="2023" name="Mol. Phylogenet. Evol.">
        <title>Genome-scale phylogeny and comparative genomics of the fungal order Sordariales.</title>
        <authorList>
            <person name="Hensen N."/>
            <person name="Bonometti L."/>
            <person name="Westerberg I."/>
            <person name="Brannstrom I.O."/>
            <person name="Guillou S."/>
            <person name="Cros-Aarteil S."/>
            <person name="Calhoun S."/>
            <person name="Haridas S."/>
            <person name="Kuo A."/>
            <person name="Mondo S."/>
            <person name="Pangilinan J."/>
            <person name="Riley R."/>
            <person name="LaButti K."/>
            <person name="Andreopoulos B."/>
            <person name="Lipzen A."/>
            <person name="Chen C."/>
            <person name="Yan M."/>
            <person name="Daum C."/>
            <person name="Ng V."/>
            <person name="Clum A."/>
            <person name="Steindorff A."/>
            <person name="Ohm R.A."/>
            <person name="Martin F."/>
            <person name="Silar P."/>
            <person name="Natvig D.O."/>
            <person name="Lalanne C."/>
            <person name="Gautier V."/>
            <person name="Ament-Velasquez S.L."/>
            <person name="Kruys A."/>
            <person name="Hutchinson M.I."/>
            <person name="Powell A.J."/>
            <person name="Barry K."/>
            <person name="Miller A.N."/>
            <person name="Grigoriev I.V."/>
            <person name="Debuchy R."/>
            <person name="Gladieux P."/>
            <person name="Hiltunen Thoren M."/>
            <person name="Johannesson H."/>
        </authorList>
    </citation>
    <scope>NUCLEOTIDE SEQUENCE</scope>
    <source>
        <strain evidence="1">CBS 626.80</strain>
    </source>
</reference>
<sequence>MASSAYLGSLLMPNWVTARIAMGTTSNLWWHDRSTDVPPSCHTTRVFLSRIQHLRVNWHDGKRTSLQRCAFSSI</sequence>
<organism evidence="1 2">
    <name type="scientific">Pseudoneurospora amorphoporcata</name>
    <dbReference type="NCBI Taxonomy" id="241081"/>
    <lineage>
        <taxon>Eukaryota</taxon>
        <taxon>Fungi</taxon>
        <taxon>Dikarya</taxon>
        <taxon>Ascomycota</taxon>
        <taxon>Pezizomycotina</taxon>
        <taxon>Sordariomycetes</taxon>
        <taxon>Sordariomycetidae</taxon>
        <taxon>Sordariales</taxon>
        <taxon>Sordariaceae</taxon>
        <taxon>Pseudoneurospora</taxon>
    </lineage>
</organism>
<name>A0AAN6NPF0_9PEZI</name>
<protein>
    <submittedName>
        <fullName evidence="1">Uncharacterized protein</fullName>
    </submittedName>
</protein>
<dbReference type="Proteomes" id="UP001303222">
    <property type="component" value="Unassembled WGS sequence"/>
</dbReference>